<feature type="compositionally biased region" description="Polar residues" evidence="6">
    <location>
        <begin position="787"/>
        <end position="799"/>
    </location>
</feature>
<keyword evidence="3" id="KW-0808">Transferase</keyword>
<dbReference type="Pfam" id="PF02146">
    <property type="entry name" value="SIR2"/>
    <property type="match status" value="2"/>
</dbReference>
<dbReference type="PANTHER" id="PTHR11085">
    <property type="entry name" value="NAD-DEPENDENT PROTEIN DEACYLASE SIRTUIN-5, MITOCHONDRIAL-RELATED"/>
    <property type="match status" value="1"/>
</dbReference>
<feature type="compositionally biased region" description="Polar residues" evidence="6">
    <location>
        <begin position="724"/>
        <end position="734"/>
    </location>
</feature>
<feature type="compositionally biased region" description="Polar residues" evidence="6">
    <location>
        <begin position="764"/>
        <end position="777"/>
    </location>
</feature>
<dbReference type="InterPro" id="IPR026590">
    <property type="entry name" value="Ssirtuin_cat_dom"/>
</dbReference>
<feature type="compositionally biased region" description="Acidic residues" evidence="6">
    <location>
        <begin position="818"/>
        <end position="830"/>
    </location>
</feature>
<feature type="compositionally biased region" description="Low complexity" evidence="6">
    <location>
        <begin position="913"/>
        <end position="927"/>
    </location>
</feature>
<dbReference type="AlphaFoldDB" id="A0A2S5BHJ9"/>
<comment type="subcellular location">
    <subcellularLocation>
        <location evidence="1">Mitochondrion</location>
    </subcellularLocation>
</comment>
<dbReference type="EMBL" id="PJQD01000005">
    <property type="protein sequence ID" value="POY76250.1"/>
    <property type="molecule type" value="Genomic_DNA"/>
</dbReference>
<proteinExistence type="inferred from homology"/>
<dbReference type="InterPro" id="IPR050134">
    <property type="entry name" value="NAD-dep_sirtuin_deacylases"/>
</dbReference>
<protein>
    <recommendedName>
        <fullName evidence="7">Deacetylase sirtuin-type domain-containing protein</fullName>
    </recommendedName>
</protein>
<evidence type="ECO:0000256" key="2">
    <source>
        <dbReference type="ARBA" id="ARBA00006924"/>
    </source>
</evidence>
<dbReference type="GO" id="GO:0070403">
    <property type="term" value="F:NAD+ binding"/>
    <property type="evidence" value="ECO:0007669"/>
    <property type="project" value="InterPro"/>
</dbReference>
<gene>
    <name evidence="8" type="ORF">BMF94_0445</name>
</gene>
<evidence type="ECO:0000259" key="7">
    <source>
        <dbReference type="PROSITE" id="PS50305"/>
    </source>
</evidence>
<dbReference type="PANTHER" id="PTHR11085:SF15">
    <property type="entry name" value="NAD-DEPENDENT HISTONE DEACETYLASE HST4"/>
    <property type="match status" value="1"/>
</dbReference>
<feature type="compositionally biased region" description="Pro residues" evidence="6">
    <location>
        <begin position="615"/>
        <end position="626"/>
    </location>
</feature>
<evidence type="ECO:0000256" key="1">
    <source>
        <dbReference type="ARBA" id="ARBA00004173"/>
    </source>
</evidence>
<feature type="region of interest" description="Disordered" evidence="6">
    <location>
        <begin position="437"/>
        <end position="471"/>
    </location>
</feature>
<evidence type="ECO:0000313" key="8">
    <source>
        <dbReference type="EMBL" id="POY76250.1"/>
    </source>
</evidence>
<dbReference type="PROSITE" id="PS50305">
    <property type="entry name" value="SIRTUIN"/>
    <property type="match status" value="1"/>
</dbReference>
<dbReference type="Proteomes" id="UP000237144">
    <property type="component" value="Unassembled WGS sequence"/>
</dbReference>
<dbReference type="STRING" id="741276.A0A2S5BHJ9"/>
<dbReference type="OrthoDB" id="2528262at2759"/>
<comment type="similarity">
    <text evidence="2">Belongs to the sirtuin family. Class I subfamily.</text>
</comment>
<feature type="region of interest" description="Disordered" evidence="6">
    <location>
        <begin position="764"/>
        <end position="979"/>
    </location>
</feature>
<evidence type="ECO:0000256" key="6">
    <source>
        <dbReference type="SAM" id="MobiDB-lite"/>
    </source>
</evidence>
<reference evidence="8 9" key="1">
    <citation type="journal article" date="2018" name="Front. Microbiol.">
        <title>Prospects for Fungal Bioremediation of Acidic Radioactive Waste Sites: Characterization and Genome Sequence of Rhodotorula taiwanensis MD1149.</title>
        <authorList>
            <person name="Tkavc R."/>
            <person name="Matrosova V.Y."/>
            <person name="Grichenko O.E."/>
            <person name="Gostincar C."/>
            <person name="Volpe R.P."/>
            <person name="Klimenkova P."/>
            <person name="Gaidamakova E.K."/>
            <person name="Zhou C.E."/>
            <person name="Stewart B.J."/>
            <person name="Lyman M.G."/>
            <person name="Malfatti S.A."/>
            <person name="Rubinfeld B."/>
            <person name="Courtot M."/>
            <person name="Singh J."/>
            <person name="Dalgard C.L."/>
            <person name="Hamilton T."/>
            <person name="Frey K.G."/>
            <person name="Gunde-Cimerman N."/>
            <person name="Dugan L."/>
            <person name="Daly M.J."/>
        </authorList>
    </citation>
    <scope>NUCLEOTIDE SEQUENCE [LARGE SCALE GENOMIC DNA]</scope>
    <source>
        <strain evidence="8 9">MD1149</strain>
    </source>
</reference>
<dbReference type="Gene3D" id="3.40.50.1220">
    <property type="entry name" value="TPP-binding domain"/>
    <property type="match status" value="2"/>
</dbReference>
<dbReference type="InterPro" id="IPR003000">
    <property type="entry name" value="Sirtuin"/>
</dbReference>
<evidence type="ECO:0000313" key="9">
    <source>
        <dbReference type="Proteomes" id="UP000237144"/>
    </source>
</evidence>
<dbReference type="GO" id="GO:0031508">
    <property type="term" value="P:pericentric heterochromatin formation"/>
    <property type="evidence" value="ECO:0007669"/>
    <property type="project" value="TreeGrafter"/>
</dbReference>
<dbReference type="SUPFAM" id="SSF52467">
    <property type="entry name" value="DHS-like NAD/FAD-binding domain"/>
    <property type="match status" value="1"/>
</dbReference>
<dbReference type="GO" id="GO:0017136">
    <property type="term" value="F:histone deacetylase activity, NAD-dependent"/>
    <property type="evidence" value="ECO:0007669"/>
    <property type="project" value="TreeGrafter"/>
</dbReference>
<keyword evidence="4" id="KW-0520">NAD</keyword>
<feature type="region of interest" description="Disordered" evidence="6">
    <location>
        <begin position="203"/>
        <end position="252"/>
    </location>
</feature>
<evidence type="ECO:0000256" key="4">
    <source>
        <dbReference type="ARBA" id="ARBA00023027"/>
    </source>
</evidence>
<feature type="compositionally biased region" description="Basic and acidic residues" evidence="6">
    <location>
        <begin position="545"/>
        <end position="562"/>
    </location>
</feature>
<evidence type="ECO:0000256" key="5">
    <source>
        <dbReference type="PROSITE-ProRule" id="PRU00236"/>
    </source>
</evidence>
<feature type="region of interest" description="Disordered" evidence="6">
    <location>
        <begin position="545"/>
        <end position="583"/>
    </location>
</feature>
<feature type="region of interest" description="Disordered" evidence="6">
    <location>
        <begin position="284"/>
        <end position="307"/>
    </location>
</feature>
<dbReference type="InterPro" id="IPR029035">
    <property type="entry name" value="DHS-like_NAD/FAD-binding_dom"/>
</dbReference>
<dbReference type="GO" id="GO:0005739">
    <property type="term" value="C:mitochondrion"/>
    <property type="evidence" value="ECO:0007669"/>
    <property type="project" value="UniProtKB-SubCell"/>
</dbReference>
<feature type="compositionally biased region" description="Low complexity" evidence="6">
    <location>
        <begin position="226"/>
        <end position="252"/>
    </location>
</feature>
<dbReference type="Gene3D" id="3.30.1600.10">
    <property type="entry name" value="SIR2/SIRT2 'Small Domain"/>
    <property type="match status" value="1"/>
</dbReference>
<dbReference type="GO" id="GO:0006282">
    <property type="term" value="P:regulation of DNA repair"/>
    <property type="evidence" value="ECO:0007669"/>
    <property type="project" value="TreeGrafter"/>
</dbReference>
<dbReference type="GO" id="GO:0000122">
    <property type="term" value="P:negative regulation of transcription by RNA polymerase II"/>
    <property type="evidence" value="ECO:0007669"/>
    <property type="project" value="TreeGrafter"/>
</dbReference>
<feature type="region of interest" description="Disordered" evidence="6">
    <location>
        <begin position="603"/>
        <end position="646"/>
    </location>
</feature>
<accession>A0A2S5BHJ9</accession>
<feature type="compositionally biased region" description="Low complexity" evidence="6">
    <location>
        <begin position="960"/>
        <end position="979"/>
    </location>
</feature>
<comment type="caution">
    <text evidence="8">The sequence shown here is derived from an EMBL/GenBank/DDBJ whole genome shotgun (WGS) entry which is preliminary data.</text>
</comment>
<organism evidence="8 9">
    <name type="scientific">Rhodotorula taiwanensis</name>
    <dbReference type="NCBI Taxonomy" id="741276"/>
    <lineage>
        <taxon>Eukaryota</taxon>
        <taxon>Fungi</taxon>
        <taxon>Dikarya</taxon>
        <taxon>Basidiomycota</taxon>
        <taxon>Pucciniomycotina</taxon>
        <taxon>Microbotryomycetes</taxon>
        <taxon>Sporidiobolales</taxon>
        <taxon>Sporidiobolaceae</taxon>
        <taxon>Rhodotorula</taxon>
    </lineage>
</organism>
<dbReference type="InterPro" id="IPR026591">
    <property type="entry name" value="Sirtuin_cat_small_dom_sf"/>
</dbReference>
<evidence type="ECO:0000256" key="3">
    <source>
        <dbReference type="ARBA" id="ARBA00022679"/>
    </source>
</evidence>
<name>A0A2S5BHJ9_9BASI</name>
<dbReference type="GO" id="GO:0031934">
    <property type="term" value="C:mating-type region heterochromatin"/>
    <property type="evidence" value="ECO:0007669"/>
    <property type="project" value="TreeGrafter"/>
</dbReference>
<feature type="compositionally biased region" description="Low complexity" evidence="6">
    <location>
        <begin position="847"/>
        <end position="889"/>
    </location>
</feature>
<dbReference type="GO" id="GO:1990414">
    <property type="term" value="P:replication-born double-strand break repair via sister chromatid exchange"/>
    <property type="evidence" value="ECO:0007669"/>
    <property type="project" value="TreeGrafter"/>
</dbReference>
<dbReference type="GO" id="GO:0005634">
    <property type="term" value="C:nucleus"/>
    <property type="evidence" value="ECO:0007669"/>
    <property type="project" value="TreeGrafter"/>
</dbReference>
<keyword evidence="9" id="KW-1185">Reference proteome</keyword>
<comment type="caution">
    <text evidence="5">Lacks conserved residue(s) required for the propagation of feature annotation.</text>
</comment>
<feature type="compositionally biased region" description="Low complexity" evidence="6">
    <location>
        <begin position="563"/>
        <end position="583"/>
    </location>
</feature>
<feature type="domain" description="Deacetylase sirtuin-type" evidence="7">
    <location>
        <begin position="59"/>
        <end position="484"/>
    </location>
</feature>
<feature type="region of interest" description="Disordered" evidence="6">
    <location>
        <begin position="714"/>
        <end position="734"/>
    </location>
</feature>
<sequence length="1013" mass="104761">MASQAQGQQPARLSVLSFGTAPPPDVAQLPTAVPLALYPQPHPATTDSITAPPPPPVDLTHVARTVLKAKRVAVVCAADTMGLTAFHPQPGAGISTASGIPDFRSGAGLFESLKKQYPEAKLSTGKDLFDVGLFASETNAAIFFNMIAELKKQTDAVQPTAFHDWLKHLDDQGKLFRVYTQLGLATANRNIDALEEKAGLTYGLGDKSLPLPPRRMGTAAPPPRSPSKAPTASSTASTAQSTRTSTPVLSGSALSSLPSSSAAVSVSLEPSSSQVSIASTIPEATPRLSASPAPPPPPAAAATAAATATHSSIPRVIPLHGHLSTLSCSACKHEVALSGPYVDLLATGSAPICPACLSIDEARSAAGERSRGVGMMRPDVVLYGEEHKDGDRVGEITQRDLMGQRPDLLIVVGTTLKVKGTKRLVRELAKVIKPVASSTPTTTAAESDSSASTSTSGTTKQTRSSLAQEAAANAAAAAAAAGASASQPPRKRRPARPAPIHTLYLNYDFPTPAREWGGVFDCWLRGDIQEFVEAVKREEVAFKKEMDDREKKRGEKRKRDAEGAPAAGGAAAAGGATKKKAPGPAAKKVSAAAAAAAGAWTSAQRPLVPAHSAHPPSPLKPPPKPAQSPRTDPNKRTRSSVHMPALAGPVPGFGVLPALPQLVQPPPVQPTAPVLPSTAFAPVAPYQHYQMPWQAPAGVFAPFTQLSQQHQVQQASPATFVPSPASTSTGSHASSVMQSHAAVWQGVPTWPPYAASDQTLSVGSVETAPTTAGSSGVPSPVKPANNGMPQQAETVTTEQWRAPLRRKESSSSLSSLSSDDEEGDDSDDDEPVHSPIAEEPMKKEEAPALVAPVAPKRVRASLPTRPRPSMSTRSSASGSSNASDSNSPSVVAVDATSAQAKDDSVGPKRRSSRSSTASNTISSIEAAILRRKSGSRSPIMSIAADSIAVRAADRRRKSLTPPTSTNGKTTTTAAAAAGAVKPTKLPYPVTKRSVAGVTGTAAKGGRKRRGKSA</sequence>